<name>A0A0N5APJ8_9BILA</name>
<sequence>MRLKHDPGEGKTIHENFGTPSSVIVYGCPQELDLRRIEDGYDDSIQPMYDPITVATAQKHDLFFVLQPNDKCQKPQNRVIQKRASLVEALSNSIFPSCSEMAANCADNELNYSASLLLATLLLLTL</sequence>
<evidence type="ECO:0000313" key="1">
    <source>
        <dbReference type="Proteomes" id="UP000046393"/>
    </source>
</evidence>
<keyword evidence="1" id="KW-1185">Reference proteome</keyword>
<dbReference type="AlphaFoldDB" id="A0A0N5APJ8"/>
<accession>A0A0N5APJ8</accession>
<protein>
    <submittedName>
        <fullName evidence="2">ZP domain-containing protein</fullName>
    </submittedName>
</protein>
<proteinExistence type="predicted"/>
<dbReference type="Proteomes" id="UP000046393">
    <property type="component" value="Unplaced"/>
</dbReference>
<evidence type="ECO:0000313" key="2">
    <source>
        <dbReference type="WBParaSite" id="SMUV_0000657701-mRNA-1"/>
    </source>
</evidence>
<dbReference type="WBParaSite" id="SMUV_0000657701-mRNA-1">
    <property type="protein sequence ID" value="SMUV_0000657701-mRNA-1"/>
    <property type="gene ID" value="SMUV_0000657701"/>
</dbReference>
<dbReference type="PROSITE" id="PS51257">
    <property type="entry name" value="PROKAR_LIPOPROTEIN"/>
    <property type="match status" value="1"/>
</dbReference>
<organism evidence="1 2">
    <name type="scientific">Syphacia muris</name>
    <dbReference type="NCBI Taxonomy" id="451379"/>
    <lineage>
        <taxon>Eukaryota</taxon>
        <taxon>Metazoa</taxon>
        <taxon>Ecdysozoa</taxon>
        <taxon>Nematoda</taxon>
        <taxon>Chromadorea</taxon>
        <taxon>Rhabditida</taxon>
        <taxon>Spirurina</taxon>
        <taxon>Oxyuridomorpha</taxon>
        <taxon>Oxyuroidea</taxon>
        <taxon>Oxyuridae</taxon>
        <taxon>Syphacia</taxon>
    </lineage>
</organism>
<reference evidence="2" key="1">
    <citation type="submission" date="2017-02" db="UniProtKB">
        <authorList>
            <consortium name="WormBaseParasite"/>
        </authorList>
    </citation>
    <scope>IDENTIFICATION</scope>
</reference>